<sequence>MTTSNNRTLCNVTTVISDDENFSFGTLTLPPSQVFAKSERSYAFVNIRPFMPGHSLVSPLRVVERYRDMTAEELADFSALVQITSAALERKYGGTASTIVIQDGKAAGQTIHHVHAHVIPRREADLENPDSIYDELEKPSNRQWTKEEMAVAASETRPFIEKIVEERQLGCFKPETTE</sequence>
<evidence type="ECO:0000256" key="2">
    <source>
        <dbReference type="ARBA" id="ARBA00022801"/>
    </source>
</evidence>
<dbReference type="Proteomes" id="UP001497744">
    <property type="component" value="Unassembled WGS sequence"/>
</dbReference>
<dbReference type="CDD" id="cd01275">
    <property type="entry name" value="FHIT"/>
    <property type="match status" value="1"/>
</dbReference>
<evidence type="ECO:0000256" key="4">
    <source>
        <dbReference type="PIRSR" id="PIRSR639383-2"/>
    </source>
</evidence>
<dbReference type="EMBL" id="BPLF01000004">
    <property type="protein sequence ID" value="GIX65127.1"/>
    <property type="molecule type" value="Genomic_DNA"/>
</dbReference>
<evidence type="ECO:0000256" key="3">
    <source>
        <dbReference type="PIRSR" id="PIRSR639383-1"/>
    </source>
</evidence>
<comment type="catalytic activity">
    <reaction evidence="7">
        <text>P(1),P(3)-bis(5'-adenosyl) triphosphate + H2O = AMP + ADP + 2 H(+)</text>
        <dbReference type="Rhea" id="RHEA:13893"/>
        <dbReference type="ChEBI" id="CHEBI:15377"/>
        <dbReference type="ChEBI" id="CHEBI:15378"/>
        <dbReference type="ChEBI" id="CHEBI:58529"/>
        <dbReference type="ChEBI" id="CHEBI:456215"/>
        <dbReference type="ChEBI" id="CHEBI:456216"/>
        <dbReference type="EC" id="3.6.1.29"/>
    </reaction>
</comment>
<dbReference type="PROSITE" id="PS51084">
    <property type="entry name" value="HIT_2"/>
    <property type="match status" value="1"/>
</dbReference>
<dbReference type="PANTHER" id="PTHR46243">
    <property type="entry name" value="BIS(5'-ADENOSYL)-TRIPHOSPHATASE"/>
    <property type="match status" value="1"/>
</dbReference>
<accession>A0AAV4LZS4</accession>
<dbReference type="RefSeq" id="XP_067717196.1">
    <property type="nucleotide sequence ID" value="XM_067861095.1"/>
</dbReference>
<dbReference type="FunFam" id="3.30.428.10:FF:000011">
    <property type="entry name" value="Fragile histidine triad"/>
    <property type="match status" value="1"/>
</dbReference>
<comment type="caution">
    <text evidence="9">The sequence shown here is derived from an EMBL/GenBank/DDBJ whole genome shotgun (WGS) entry which is preliminary data.</text>
</comment>
<feature type="short sequence motif" description="Histidine triad motif" evidence="6">
    <location>
        <begin position="113"/>
        <end position="117"/>
    </location>
</feature>
<keyword evidence="1 7" id="KW-0547">Nucleotide-binding</keyword>
<dbReference type="AlphaFoldDB" id="A0AAV4LZS4"/>
<evidence type="ECO:0000256" key="7">
    <source>
        <dbReference type="RuleBase" id="RU366076"/>
    </source>
</evidence>
<evidence type="ECO:0000313" key="9">
    <source>
        <dbReference type="EMBL" id="GIX65127.1"/>
    </source>
</evidence>
<evidence type="ECO:0000256" key="1">
    <source>
        <dbReference type="ARBA" id="ARBA00022741"/>
    </source>
</evidence>
<dbReference type="GeneID" id="94196608"/>
<dbReference type="InterPro" id="IPR011146">
    <property type="entry name" value="HIT-like"/>
</dbReference>
<comment type="cofactor">
    <cofactor evidence="7">
        <name>Mn(2+)</name>
        <dbReference type="ChEBI" id="CHEBI:29035"/>
    </cofactor>
</comment>
<dbReference type="InterPro" id="IPR036265">
    <property type="entry name" value="HIT-like_sf"/>
</dbReference>
<feature type="binding site" evidence="4">
    <location>
        <position position="102"/>
    </location>
    <ligand>
        <name>substrate</name>
    </ligand>
</feature>
<keyword evidence="2 7" id="KW-0378">Hydrolase</keyword>
<proteinExistence type="predicted"/>
<reference evidence="9 10" key="1">
    <citation type="submission" date="2021-06" db="EMBL/GenBank/DDBJ databases">
        <title>Genome sequence of Babesia caballi.</title>
        <authorList>
            <person name="Yamagishi J."/>
            <person name="Kidaka T."/>
            <person name="Ochi A."/>
        </authorList>
    </citation>
    <scope>NUCLEOTIDE SEQUENCE [LARGE SCALE GENOMIC DNA]</scope>
    <source>
        <strain evidence="9">USDA-D6B2</strain>
    </source>
</reference>
<dbReference type="Gene3D" id="3.30.428.10">
    <property type="entry name" value="HIT-like"/>
    <property type="match status" value="1"/>
</dbReference>
<protein>
    <recommendedName>
        <fullName evidence="7">Bis(5'-adenosyl)-triphosphatase</fullName>
        <ecNumber evidence="7">3.6.1.29</ecNumber>
    </recommendedName>
</protein>
<gene>
    <name evidence="9" type="ORF">BcabD6B2_45620</name>
</gene>
<dbReference type="InterPro" id="IPR039383">
    <property type="entry name" value="FHIT"/>
</dbReference>
<dbReference type="Pfam" id="PF01230">
    <property type="entry name" value="HIT"/>
    <property type="match status" value="1"/>
</dbReference>
<feature type="domain" description="HIT" evidence="8">
    <location>
        <begin position="21"/>
        <end position="128"/>
    </location>
</feature>
<dbReference type="GO" id="GO:0047710">
    <property type="term" value="F:bis(5'-adenosyl)-triphosphatase activity"/>
    <property type="evidence" value="ECO:0007669"/>
    <property type="project" value="UniProtKB-UniRule"/>
</dbReference>
<feature type="site" description="Important for induction of apoptosis" evidence="5">
    <location>
        <position position="133"/>
    </location>
</feature>
<organism evidence="9 10">
    <name type="scientific">Babesia caballi</name>
    <dbReference type="NCBI Taxonomy" id="5871"/>
    <lineage>
        <taxon>Eukaryota</taxon>
        <taxon>Sar</taxon>
        <taxon>Alveolata</taxon>
        <taxon>Apicomplexa</taxon>
        <taxon>Aconoidasida</taxon>
        <taxon>Piroplasmida</taxon>
        <taxon>Babesiidae</taxon>
        <taxon>Babesia</taxon>
    </lineage>
</organism>
<dbReference type="SUPFAM" id="SSF54197">
    <property type="entry name" value="HIT-like"/>
    <property type="match status" value="1"/>
</dbReference>
<name>A0AAV4LZS4_BABCB</name>
<evidence type="ECO:0000256" key="6">
    <source>
        <dbReference type="PROSITE-ProRule" id="PRU00464"/>
    </source>
</evidence>
<feature type="binding site" evidence="4">
    <location>
        <position position="117"/>
    </location>
    <ligand>
        <name>substrate</name>
    </ligand>
</feature>
<dbReference type="InterPro" id="IPR051884">
    <property type="entry name" value="Bis(5'-adenosyl)-TPase_reg"/>
</dbReference>
<dbReference type="PANTHER" id="PTHR46243:SF1">
    <property type="entry name" value="BIS(5'-ADENOSYL)-TRIPHOSPHATASE"/>
    <property type="match status" value="1"/>
</dbReference>
<evidence type="ECO:0000256" key="5">
    <source>
        <dbReference type="PIRSR" id="PIRSR639383-3"/>
    </source>
</evidence>
<keyword evidence="10" id="KW-1185">Reference proteome</keyword>
<feature type="binding site" evidence="4">
    <location>
        <position position="46"/>
    </location>
    <ligand>
        <name>substrate</name>
    </ligand>
</feature>
<evidence type="ECO:0000313" key="10">
    <source>
        <dbReference type="Proteomes" id="UP001497744"/>
    </source>
</evidence>
<evidence type="ECO:0000259" key="8">
    <source>
        <dbReference type="PROSITE" id="PS51084"/>
    </source>
</evidence>
<dbReference type="EC" id="3.6.1.29" evidence="7"/>
<feature type="active site" description="Tele-AMP-histidine intermediate" evidence="3">
    <location>
        <position position="115"/>
    </location>
</feature>
<dbReference type="GO" id="GO:0000166">
    <property type="term" value="F:nucleotide binding"/>
    <property type="evidence" value="ECO:0007669"/>
    <property type="project" value="UniProtKB-KW"/>
</dbReference>